<keyword evidence="6 12" id="KW-0479">Metal-binding</keyword>
<keyword evidence="8 12" id="KW-0521">NADP</keyword>
<dbReference type="InterPro" id="IPR001094">
    <property type="entry name" value="Flavdoxin-like"/>
</dbReference>
<evidence type="ECO:0000256" key="5">
    <source>
        <dbReference type="ARBA" id="ARBA00022643"/>
    </source>
</evidence>
<keyword evidence="9 12" id="KW-0112">Calmodulin-binding</keyword>
<dbReference type="PROSITE" id="PS50902">
    <property type="entry name" value="FLAVODOXIN_LIKE"/>
    <property type="match status" value="1"/>
</dbReference>
<dbReference type="Gene3D" id="3.90.340.10">
    <property type="entry name" value="Nitric Oxide Synthase, Chain A, domain 1"/>
    <property type="match status" value="1"/>
</dbReference>
<dbReference type="InterPro" id="IPR044943">
    <property type="entry name" value="NOS_dom_1"/>
</dbReference>
<accession>A0A7J7K451</accession>
<dbReference type="InterPro" id="IPR029039">
    <property type="entry name" value="Flavoprotein-like_sf"/>
</dbReference>
<evidence type="ECO:0000256" key="8">
    <source>
        <dbReference type="ARBA" id="ARBA00022857"/>
    </source>
</evidence>
<gene>
    <name evidence="16" type="ORF">EB796_008952</name>
</gene>
<keyword evidence="17" id="KW-1185">Reference proteome</keyword>
<evidence type="ECO:0000256" key="2">
    <source>
        <dbReference type="ARBA" id="ARBA00006267"/>
    </source>
</evidence>
<keyword evidence="10 12" id="KW-0560">Oxidoreductase</keyword>
<evidence type="ECO:0000259" key="14">
    <source>
        <dbReference type="PROSITE" id="PS50902"/>
    </source>
</evidence>
<dbReference type="PROSITE" id="PS51384">
    <property type="entry name" value="FAD_FR"/>
    <property type="match status" value="1"/>
</dbReference>
<dbReference type="PANTHER" id="PTHR43410:SF1">
    <property type="entry name" value="NITRIC OXIDE SYNTHASE"/>
    <property type="match status" value="1"/>
</dbReference>
<dbReference type="InterPro" id="IPR008254">
    <property type="entry name" value="Flavodoxin/NO_synth"/>
</dbReference>
<organism evidence="16 17">
    <name type="scientific">Bugula neritina</name>
    <name type="common">Brown bryozoan</name>
    <name type="synonym">Sertularia neritina</name>
    <dbReference type="NCBI Taxonomy" id="10212"/>
    <lineage>
        <taxon>Eukaryota</taxon>
        <taxon>Metazoa</taxon>
        <taxon>Spiralia</taxon>
        <taxon>Lophotrochozoa</taxon>
        <taxon>Bryozoa</taxon>
        <taxon>Gymnolaemata</taxon>
        <taxon>Cheilostomatida</taxon>
        <taxon>Flustrina</taxon>
        <taxon>Buguloidea</taxon>
        <taxon>Bugulidae</taxon>
        <taxon>Bugula</taxon>
    </lineage>
</organism>
<dbReference type="InterPro" id="IPR050607">
    <property type="entry name" value="NOS"/>
</dbReference>
<evidence type="ECO:0000256" key="11">
    <source>
        <dbReference type="ARBA" id="ARBA00023004"/>
    </source>
</evidence>
<dbReference type="SUPFAM" id="SSF56512">
    <property type="entry name" value="Nitric oxide (NO) synthase oxygenase domain"/>
    <property type="match status" value="1"/>
</dbReference>
<dbReference type="Proteomes" id="UP000593567">
    <property type="component" value="Unassembled WGS sequence"/>
</dbReference>
<protein>
    <recommendedName>
        <fullName evidence="12">Nitric oxide synthase</fullName>
        <ecNumber evidence="12">1.14.13.39</ecNumber>
    </recommendedName>
</protein>
<comment type="caution">
    <text evidence="16">The sequence shown here is derived from an EMBL/GenBank/DDBJ whole genome shotgun (WGS) entry which is preliminary data.</text>
</comment>
<dbReference type="InterPro" id="IPR044940">
    <property type="entry name" value="NOS_dom_2"/>
</dbReference>
<comment type="catalytic activity">
    <reaction evidence="12">
        <text>2 L-arginine + 3 NADPH + 4 O2 + H(+) = 2 L-citrulline + 2 nitric oxide + 3 NADP(+) + 4 H2O</text>
        <dbReference type="Rhea" id="RHEA:19897"/>
        <dbReference type="ChEBI" id="CHEBI:15377"/>
        <dbReference type="ChEBI" id="CHEBI:15378"/>
        <dbReference type="ChEBI" id="CHEBI:15379"/>
        <dbReference type="ChEBI" id="CHEBI:16480"/>
        <dbReference type="ChEBI" id="CHEBI:32682"/>
        <dbReference type="ChEBI" id="CHEBI:57743"/>
        <dbReference type="ChEBI" id="CHEBI:57783"/>
        <dbReference type="ChEBI" id="CHEBI:58349"/>
        <dbReference type="EC" id="1.14.13.39"/>
    </reaction>
</comment>
<evidence type="ECO:0000256" key="6">
    <source>
        <dbReference type="ARBA" id="ARBA00022723"/>
    </source>
</evidence>
<evidence type="ECO:0000256" key="4">
    <source>
        <dbReference type="ARBA" id="ARBA00022630"/>
    </source>
</evidence>
<dbReference type="InterPro" id="IPR044944">
    <property type="entry name" value="NOS_dom_3"/>
</dbReference>
<dbReference type="InterPro" id="IPR017927">
    <property type="entry name" value="FAD-bd_FR_type"/>
</dbReference>
<dbReference type="EMBL" id="VXIV02001484">
    <property type="protein sequence ID" value="KAF6032734.1"/>
    <property type="molecule type" value="Genomic_DNA"/>
</dbReference>
<keyword evidence="11 12" id="KW-0408">Iron</keyword>
<dbReference type="FunFam" id="3.40.50.360:FF:000019">
    <property type="entry name" value="Nitric oxide synthase"/>
    <property type="match status" value="1"/>
</dbReference>
<evidence type="ECO:0000313" key="16">
    <source>
        <dbReference type="EMBL" id="KAF6032734.1"/>
    </source>
</evidence>
<dbReference type="InterPro" id="IPR039261">
    <property type="entry name" value="FNR_nucleotide-bd"/>
</dbReference>
<evidence type="ECO:0000256" key="7">
    <source>
        <dbReference type="ARBA" id="ARBA00022827"/>
    </source>
</evidence>
<dbReference type="InterPro" id="IPR023173">
    <property type="entry name" value="NADPH_Cyt_P450_Rdtase_alpha"/>
</dbReference>
<dbReference type="Gene3D" id="3.40.50.80">
    <property type="entry name" value="Nucleotide-binding domain of ferredoxin-NADP reductase (FNR) module"/>
    <property type="match status" value="1"/>
</dbReference>
<dbReference type="GO" id="GO:0050660">
    <property type="term" value="F:flavin adenine dinucleotide binding"/>
    <property type="evidence" value="ECO:0007669"/>
    <property type="project" value="InterPro"/>
</dbReference>
<dbReference type="PRINTS" id="PR00369">
    <property type="entry name" value="FLAVODOXIN"/>
</dbReference>
<dbReference type="Gene3D" id="2.40.30.10">
    <property type="entry name" value="Translation factors"/>
    <property type="match status" value="1"/>
</dbReference>
<dbReference type="PANTHER" id="PTHR43410">
    <property type="entry name" value="NITRIC OXIDE SYNTHASE OXYGENASE"/>
    <property type="match status" value="1"/>
</dbReference>
<sequence>MLCCTYYLIVSMSRHLTYRDLGFQHSVRMASTGNAIKSVREPVLLTNVQDSNLVLFDTLHHKSRQHESPCCQVALCQGSIMQPKEMVMPPVNFEVNMTDVEDFYSQYFAAKSMNEEEQTKRLDEVTASIKSTNQYDMTRDELEFGVTTAWRNAPRCIGRIQWSKLKFFDGRGVQSTKEMFEMICKHIEYGTNNGNIRSAITVFPSRQSGVECRIWNGEYISYAGFEVSPGVVVGDPNHVEFTKICIRLGWNPPVSRFQVLPLILQYGDNNPDLYEIPKSLVLEVQISHSKYPKFDQLGLKWFAVPAVCNMSLDCGGQIYPATGFNGWYMSTEIVRDFCDSGRYSLLKKIASSMNMDTSQPAILWKDFTASELNIAVISSFQKSNVTITDHHTASETFMHHMENEQMLRGGCPADWVWVVPPLSGSLLPVFHQEMLNYKLKPSYEYQTKAWMRFKWKGVIHEKLRDKRLSFKSVNRSIMLCGDMMRTALRKRKHCTILYATETGISEGFANKLQRIFGQAFNVEVLSMDMYDVSRLGGEELLFIVTSTFGNGEAPENGKTFEKNLTALASKISHIKMSGAERFSPLYSVFGLGSSAYPNFCAFAKRVDDLLNKIGFKRLLELYTADEKKNQDLAFREWSTKVYPKACSSTGVQMLNDMNSNAKSSDVEYSICLARESPVIKGLQHIHKKLISTCEVLSVESLVSADANCSTVLVKFQHDQLLYSPGDHLAIFPTNSKDKVEKLCQSCIFDNRTDAYTPISAIDAPENEGVMSRIPPATMFTALTNYLDIEGTPRQCDLEALLPVCKCAEDERQKLTHLSLNSDAYGKWAETKPSWVDFVTEFCSVRIPAGFYLTELPVLQPRYYSISNSPSMHPGQVHLTVGVLEYQVKSEIDMRQKFGVCSKLLETIAPGEKIYAFVRRFPDFQLPSVESDIIMVGAGSGLAPFRSFWQERAQTKEGSRTGELHLFQGCRTKSSLLHAEEISKAIDSKVITSSVTAFSREKDMPKAYVQDKLLECRELIEELLLRKKAHFYVCGDIKMAIGVSKAVSTILAGSTRNGNMTASDGELDYVEIMKQEGRYHEDIFAVLV</sequence>
<dbReference type="GO" id="GO:0050661">
    <property type="term" value="F:NADP binding"/>
    <property type="evidence" value="ECO:0007669"/>
    <property type="project" value="InterPro"/>
</dbReference>
<dbReference type="SUPFAM" id="SSF52218">
    <property type="entry name" value="Flavoproteins"/>
    <property type="match status" value="1"/>
</dbReference>
<dbReference type="Pfam" id="PF02898">
    <property type="entry name" value="NO_synthase"/>
    <property type="match status" value="1"/>
</dbReference>
<dbReference type="GO" id="GO:0005516">
    <property type="term" value="F:calmodulin binding"/>
    <property type="evidence" value="ECO:0007669"/>
    <property type="project" value="UniProtKB-KW"/>
</dbReference>
<dbReference type="Pfam" id="PF00258">
    <property type="entry name" value="Flavodoxin_1"/>
    <property type="match status" value="1"/>
</dbReference>
<evidence type="ECO:0000259" key="15">
    <source>
        <dbReference type="PROSITE" id="PS51384"/>
    </source>
</evidence>
<keyword evidence="3 12" id="KW-0349">Heme</keyword>
<reference evidence="16" key="1">
    <citation type="submission" date="2020-06" db="EMBL/GenBank/DDBJ databases">
        <title>Draft genome of Bugula neritina, a colonial animal packing powerful symbionts and potential medicines.</title>
        <authorList>
            <person name="Rayko M."/>
        </authorList>
    </citation>
    <scope>NUCLEOTIDE SEQUENCE [LARGE SCALE GENOMIC DNA]</scope>
    <source>
        <strain evidence="16">Kwan_BN1</strain>
    </source>
</reference>
<dbReference type="AlphaFoldDB" id="A0A7J7K451"/>
<dbReference type="InterPro" id="IPR001709">
    <property type="entry name" value="Flavoprot_Pyr_Nucl_cyt_Rdtase"/>
</dbReference>
<proteinExistence type="inferred from homology"/>
<feature type="domain" description="FAD-binding FR-type" evidence="15">
    <location>
        <begin position="688"/>
        <end position="926"/>
    </location>
</feature>
<dbReference type="Gene3D" id="1.20.990.10">
    <property type="entry name" value="NADPH-cytochrome p450 Reductase, Chain A, domain 3"/>
    <property type="match status" value="1"/>
</dbReference>
<comment type="function">
    <text evidence="12">Produces nitric oxide (NO) which is a messenger molecule with diverse functions.</text>
</comment>
<dbReference type="Gene3D" id="3.90.1230.10">
    <property type="entry name" value="Nitric Oxide Synthase, Chain A, domain 3"/>
    <property type="match status" value="1"/>
</dbReference>
<feature type="domain" description="Flavodoxin-like" evidence="14">
    <location>
        <begin position="494"/>
        <end position="642"/>
    </location>
</feature>
<dbReference type="InterPro" id="IPR017938">
    <property type="entry name" value="Riboflavin_synthase-like_b-brl"/>
</dbReference>
<dbReference type="GO" id="GO:0020037">
    <property type="term" value="F:heme binding"/>
    <property type="evidence" value="ECO:0007669"/>
    <property type="project" value="InterPro"/>
</dbReference>
<dbReference type="SUPFAM" id="SSF63380">
    <property type="entry name" value="Riboflavin synthase domain-like"/>
    <property type="match status" value="1"/>
</dbReference>
<evidence type="ECO:0000313" key="17">
    <source>
        <dbReference type="Proteomes" id="UP000593567"/>
    </source>
</evidence>
<evidence type="ECO:0000256" key="10">
    <source>
        <dbReference type="ARBA" id="ARBA00023002"/>
    </source>
</evidence>
<dbReference type="OrthoDB" id="1688044at2759"/>
<comment type="cofactor">
    <cofactor evidence="1 12">
        <name>heme b</name>
        <dbReference type="ChEBI" id="CHEBI:60344"/>
    </cofactor>
</comment>
<dbReference type="GO" id="GO:0006809">
    <property type="term" value="P:nitric oxide biosynthetic process"/>
    <property type="evidence" value="ECO:0007669"/>
    <property type="project" value="InterPro"/>
</dbReference>
<comment type="cofactor">
    <cofactor evidence="12">
        <name>FMN</name>
        <dbReference type="ChEBI" id="CHEBI:58210"/>
    </cofactor>
    <text evidence="12">Binds 1 FMN.</text>
</comment>
<name>A0A7J7K451_BUGNE</name>
<dbReference type="PRINTS" id="PR00371">
    <property type="entry name" value="FPNCR"/>
</dbReference>
<dbReference type="Gene3D" id="3.40.50.360">
    <property type="match status" value="1"/>
</dbReference>
<dbReference type="GO" id="GO:0004517">
    <property type="term" value="F:nitric-oxide synthase activity"/>
    <property type="evidence" value="ECO:0007669"/>
    <property type="project" value="UniProtKB-EC"/>
</dbReference>
<comment type="cofactor">
    <cofactor evidence="12">
        <name>FAD</name>
        <dbReference type="ChEBI" id="CHEBI:57692"/>
    </cofactor>
    <text evidence="12">Binds 1 FAD.</text>
</comment>
<dbReference type="EC" id="1.14.13.39" evidence="12"/>
<dbReference type="SUPFAM" id="SSF52343">
    <property type="entry name" value="Ferredoxin reductase-like, C-terminal NADP-linked domain"/>
    <property type="match status" value="1"/>
</dbReference>
<dbReference type="PIRSF" id="PIRSF000333">
    <property type="entry name" value="NOS"/>
    <property type="match status" value="1"/>
</dbReference>
<evidence type="ECO:0000256" key="3">
    <source>
        <dbReference type="ARBA" id="ARBA00022617"/>
    </source>
</evidence>
<dbReference type="Pfam" id="PF00667">
    <property type="entry name" value="FAD_binding_1"/>
    <property type="match status" value="1"/>
</dbReference>
<dbReference type="InterPro" id="IPR001433">
    <property type="entry name" value="OxRdtase_FAD/NAD-bd"/>
</dbReference>
<keyword evidence="7 12" id="KW-0274">FAD</keyword>
<dbReference type="PROSITE" id="PS60001">
    <property type="entry name" value="NOS"/>
    <property type="match status" value="1"/>
</dbReference>
<evidence type="ECO:0000256" key="1">
    <source>
        <dbReference type="ARBA" id="ARBA00001970"/>
    </source>
</evidence>
<dbReference type="Gene3D" id="3.90.440.10">
    <property type="entry name" value="Nitric Oxide Synthase,Heme Domain,Chain A domain 2"/>
    <property type="match status" value="1"/>
</dbReference>
<keyword evidence="4" id="KW-0285">Flavoprotein</keyword>
<dbReference type="GO" id="GO:0010181">
    <property type="term" value="F:FMN binding"/>
    <property type="evidence" value="ECO:0007669"/>
    <property type="project" value="InterPro"/>
</dbReference>
<dbReference type="GO" id="GO:0046872">
    <property type="term" value="F:metal ion binding"/>
    <property type="evidence" value="ECO:0007669"/>
    <property type="project" value="UniProtKB-KW"/>
</dbReference>
<dbReference type="InterPro" id="IPR036119">
    <property type="entry name" value="NOS_N_sf"/>
</dbReference>
<feature type="binding site" description="axial binding residue" evidence="13">
    <location>
        <position position="156"/>
    </location>
    <ligand>
        <name>heme b</name>
        <dbReference type="ChEBI" id="CHEBI:60344"/>
    </ligand>
    <ligandPart>
        <name>Fe</name>
        <dbReference type="ChEBI" id="CHEBI:18248"/>
    </ligandPart>
</feature>
<keyword evidence="5 12" id="KW-0288">FMN</keyword>
<evidence type="ECO:0000256" key="9">
    <source>
        <dbReference type="ARBA" id="ARBA00022860"/>
    </source>
</evidence>
<dbReference type="InterPro" id="IPR004030">
    <property type="entry name" value="NOS_N"/>
</dbReference>
<dbReference type="Pfam" id="PF00175">
    <property type="entry name" value="NAD_binding_1"/>
    <property type="match status" value="1"/>
</dbReference>
<dbReference type="InterPro" id="IPR003097">
    <property type="entry name" value="CysJ-like_FAD-binding"/>
</dbReference>
<comment type="similarity">
    <text evidence="2 12">Belongs to the NOS family.</text>
</comment>
<evidence type="ECO:0000256" key="12">
    <source>
        <dbReference type="PIRNR" id="PIRNR000333"/>
    </source>
</evidence>
<evidence type="ECO:0000256" key="13">
    <source>
        <dbReference type="PIRSR" id="PIRSR000333-1"/>
    </source>
</evidence>
<dbReference type="InterPro" id="IPR012144">
    <property type="entry name" value="NOS_euk"/>
</dbReference>